<dbReference type="NCBIfam" id="TIGR02317">
    <property type="entry name" value="prpB"/>
    <property type="match status" value="1"/>
</dbReference>
<keyword evidence="3" id="KW-0479">Metal-binding</keyword>
<dbReference type="CDD" id="cd00377">
    <property type="entry name" value="ICL_PEPM"/>
    <property type="match status" value="1"/>
</dbReference>
<reference evidence="8" key="1">
    <citation type="journal article" date="2019" name="Int. J. Syst. Evol. Microbiol.">
        <title>The Global Catalogue of Microorganisms (GCM) 10K type strain sequencing project: providing services to taxonomists for standard genome sequencing and annotation.</title>
        <authorList>
            <consortium name="The Broad Institute Genomics Platform"/>
            <consortium name="The Broad Institute Genome Sequencing Center for Infectious Disease"/>
            <person name="Wu L."/>
            <person name="Ma J."/>
        </authorList>
    </citation>
    <scope>NUCLEOTIDE SEQUENCE [LARGE SCALE GENOMIC DNA]</scope>
    <source>
        <strain evidence="8">CGMCC 1.15304</strain>
    </source>
</reference>
<accession>A0ABV8UFC5</accession>
<dbReference type="EMBL" id="JBHSCR010000033">
    <property type="protein sequence ID" value="MFC4349575.1"/>
    <property type="molecule type" value="Genomic_DNA"/>
</dbReference>
<evidence type="ECO:0000313" key="8">
    <source>
        <dbReference type="Proteomes" id="UP001595776"/>
    </source>
</evidence>
<proteinExistence type="inferred from homology"/>
<comment type="similarity">
    <text evidence="2 6">Belongs to the isocitrate lyase/PEP mutase superfamily. Methylisocitrate lyase family.</text>
</comment>
<dbReference type="GO" id="GO:0046421">
    <property type="term" value="F:methylisocitrate lyase activity"/>
    <property type="evidence" value="ECO:0007669"/>
    <property type="project" value="UniProtKB-EC"/>
</dbReference>
<comment type="caution">
    <text evidence="7">The sequence shown here is derived from an EMBL/GenBank/DDBJ whole genome shotgun (WGS) entry which is preliminary data.</text>
</comment>
<dbReference type="SUPFAM" id="SSF51621">
    <property type="entry name" value="Phosphoenolpyruvate/pyruvate domain"/>
    <property type="match status" value="1"/>
</dbReference>
<comment type="function">
    <text evidence="6">Catalyzes the thermodynamically favored C-C bond cleavage of (2R,3S)-2-methylisocitrate to yield pyruvate and succinate.</text>
</comment>
<dbReference type="InterPro" id="IPR012695">
    <property type="entry name" value="PrpB"/>
</dbReference>
<evidence type="ECO:0000256" key="4">
    <source>
        <dbReference type="ARBA" id="ARBA00022842"/>
    </source>
</evidence>
<name>A0ABV8UFC5_9PROT</name>
<dbReference type="PROSITE" id="PS00161">
    <property type="entry name" value="ISOCITRATE_LYASE"/>
    <property type="match status" value="1"/>
</dbReference>
<keyword evidence="5 6" id="KW-0456">Lyase</keyword>
<dbReference type="RefSeq" id="WP_068147172.1">
    <property type="nucleotide sequence ID" value="NZ_JBHSCR010000033.1"/>
</dbReference>
<keyword evidence="4" id="KW-0460">Magnesium</keyword>
<evidence type="ECO:0000256" key="5">
    <source>
        <dbReference type="ARBA" id="ARBA00023239"/>
    </source>
</evidence>
<dbReference type="InterPro" id="IPR039556">
    <property type="entry name" value="ICL/PEPM"/>
</dbReference>
<evidence type="ECO:0000256" key="6">
    <source>
        <dbReference type="RuleBase" id="RU361121"/>
    </source>
</evidence>
<dbReference type="EC" id="4.1.3.30" evidence="6"/>
<dbReference type="Proteomes" id="UP001595776">
    <property type="component" value="Unassembled WGS sequence"/>
</dbReference>
<evidence type="ECO:0000256" key="1">
    <source>
        <dbReference type="ARBA" id="ARBA00001946"/>
    </source>
</evidence>
<evidence type="ECO:0000313" key="7">
    <source>
        <dbReference type="EMBL" id="MFC4349575.1"/>
    </source>
</evidence>
<comment type="pathway">
    <text evidence="6">Organic acid metabolism; propanoate degradation.</text>
</comment>
<dbReference type="InterPro" id="IPR015813">
    <property type="entry name" value="Pyrv/PenolPyrv_kinase-like_dom"/>
</dbReference>
<comment type="catalytic activity">
    <reaction evidence="6">
        <text>(2S,3R)-3-hydroxybutane-1,2,3-tricarboxylate = pyruvate + succinate</text>
        <dbReference type="Rhea" id="RHEA:16809"/>
        <dbReference type="ChEBI" id="CHEBI:15361"/>
        <dbReference type="ChEBI" id="CHEBI:30031"/>
        <dbReference type="ChEBI" id="CHEBI:57429"/>
        <dbReference type="EC" id="4.1.3.30"/>
    </reaction>
</comment>
<dbReference type="Pfam" id="PF13714">
    <property type="entry name" value="PEP_mutase"/>
    <property type="match status" value="1"/>
</dbReference>
<dbReference type="Gene3D" id="3.20.20.60">
    <property type="entry name" value="Phosphoenolpyruvate-binding domains"/>
    <property type="match status" value="1"/>
</dbReference>
<dbReference type="PANTHER" id="PTHR42905">
    <property type="entry name" value="PHOSPHOENOLPYRUVATE CARBOXYLASE"/>
    <property type="match status" value="1"/>
</dbReference>
<dbReference type="InterPro" id="IPR018523">
    <property type="entry name" value="Isocitrate_lyase_ph_CS"/>
</dbReference>
<sequence length="297" mass="31908">MQQAFVSVAAKRQTFRAGLASGKMLRFPGAISPLCAKLIERKGFDGCYVSGAVLSAQQALPDIGLTTATEVIGASGAISAATALPTLVDADTGFGEPVNVARTVAALEAAGLAGCHLEDQRLPKRCGHLDNKELVPVEDMCRKIRAAREIRADDSFLLMARTDARALEGLDAATERARAYVDAGADAVFPEALANEAEFEAFRAAIDVPLLANMTEFGKSPLLSLDQLRNLGYNMMIYPVTLLRLAMAAMERGLDVLARDGSQEGVIPDMQTREQLYDLLDYDGYGRFDASITNFQL</sequence>
<comment type="cofactor">
    <cofactor evidence="1">
        <name>Mg(2+)</name>
        <dbReference type="ChEBI" id="CHEBI:18420"/>
    </cofactor>
</comment>
<gene>
    <name evidence="7" type="primary">prpB</name>
    <name evidence="7" type="ORF">ACFO5Q_17125</name>
</gene>
<dbReference type="PANTHER" id="PTHR42905:SF5">
    <property type="entry name" value="CARBOXYVINYL-CARBOXYPHOSPHONATE PHOSPHORYLMUTASE, CHLOROPLASTIC"/>
    <property type="match status" value="1"/>
</dbReference>
<evidence type="ECO:0000256" key="3">
    <source>
        <dbReference type="ARBA" id="ARBA00022723"/>
    </source>
</evidence>
<evidence type="ECO:0000256" key="2">
    <source>
        <dbReference type="ARBA" id="ARBA00009282"/>
    </source>
</evidence>
<organism evidence="7 8">
    <name type="scientific">Kordiimonas lipolytica</name>
    <dbReference type="NCBI Taxonomy" id="1662421"/>
    <lineage>
        <taxon>Bacteria</taxon>
        <taxon>Pseudomonadati</taxon>
        <taxon>Pseudomonadota</taxon>
        <taxon>Alphaproteobacteria</taxon>
        <taxon>Kordiimonadales</taxon>
        <taxon>Kordiimonadaceae</taxon>
        <taxon>Kordiimonas</taxon>
    </lineage>
</organism>
<keyword evidence="8" id="KW-1185">Reference proteome</keyword>
<protein>
    <recommendedName>
        <fullName evidence="6">Methylisocitrate lyase</fullName>
        <ecNumber evidence="6">4.1.3.30</ecNumber>
    </recommendedName>
</protein>
<dbReference type="InterPro" id="IPR040442">
    <property type="entry name" value="Pyrv_kinase-like_dom_sf"/>
</dbReference>